<evidence type="ECO:0000313" key="3">
    <source>
        <dbReference type="Proteomes" id="UP000031057"/>
    </source>
</evidence>
<feature type="domain" description="UspA" evidence="1">
    <location>
        <begin position="5"/>
        <end position="139"/>
    </location>
</feature>
<sequence>MRVYLVIVDESDEALVALQFAARRAAKTNGVLHLLALVPPQEFNAFAGVQATIEEEARARAETLVTAAAGNLLSQGAKMPVIAVRVGEDIKVVRQYLKEHPEVSALVLGAAKEGGPGPMVAHFTGAGMAHMTCPVFVVPGDLDPTAIERLSE</sequence>
<dbReference type="SUPFAM" id="SSF52402">
    <property type="entry name" value="Adenine nucleotide alpha hydrolases-like"/>
    <property type="match status" value="1"/>
</dbReference>
<dbReference type="STRING" id="1348853.LK12_11685"/>
<dbReference type="EMBL" id="JTDI01000003">
    <property type="protein sequence ID" value="KHK91484.1"/>
    <property type="molecule type" value="Genomic_DNA"/>
</dbReference>
<accession>A0A0B1ZQE7</accession>
<dbReference type="Proteomes" id="UP000031057">
    <property type="component" value="Unassembled WGS sequence"/>
</dbReference>
<proteinExistence type="predicted"/>
<reference evidence="2 3" key="1">
    <citation type="submission" date="2014-10" db="EMBL/GenBank/DDBJ databases">
        <title>Genome sequence of Novosphingobium malaysiense MUSC 273(T).</title>
        <authorList>
            <person name="Lee L.-H."/>
        </authorList>
    </citation>
    <scope>NUCLEOTIDE SEQUENCE [LARGE SCALE GENOMIC DNA]</scope>
    <source>
        <strain evidence="2 3">MUSC 273</strain>
    </source>
</reference>
<dbReference type="InterPro" id="IPR006016">
    <property type="entry name" value="UspA"/>
</dbReference>
<evidence type="ECO:0000259" key="1">
    <source>
        <dbReference type="Pfam" id="PF00582"/>
    </source>
</evidence>
<organism evidence="2 3">
    <name type="scientific">Novosphingobium malaysiense</name>
    <dbReference type="NCBI Taxonomy" id="1348853"/>
    <lineage>
        <taxon>Bacteria</taxon>
        <taxon>Pseudomonadati</taxon>
        <taxon>Pseudomonadota</taxon>
        <taxon>Alphaproteobacteria</taxon>
        <taxon>Sphingomonadales</taxon>
        <taxon>Sphingomonadaceae</taxon>
        <taxon>Novosphingobium</taxon>
    </lineage>
</organism>
<dbReference type="RefSeq" id="WP_039283707.1">
    <property type="nucleotide sequence ID" value="NZ_JTDI01000003.1"/>
</dbReference>
<gene>
    <name evidence="2" type="ORF">LK12_11685</name>
</gene>
<dbReference type="CDD" id="cd00293">
    <property type="entry name" value="USP-like"/>
    <property type="match status" value="1"/>
</dbReference>
<name>A0A0B1ZQE7_9SPHN</name>
<dbReference type="AlphaFoldDB" id="A0A0B1ZQE7"/>
<protein>
    <submittedName>
        <fullName evidence="2">Universal stress protein</fullName>
    </submittedName>
</protein>
<comment type="caution">
    <text evidence="2">The sequence shown here is derived from an EMBL/GenBank/DDBJ whole genome shotgun (WGS) entry which is preliminary data.</text>
</comment>
<dbReference type="OrthoDB" id="9813682at2"/>
<keyword evidence="3" id="KW-1185">Reference proteome</keyword>
<evidence type="ECO:0000313" key="2">
    <source>
        <dbReference type="EMBL" id="KHK91484.1"/>
    </source>
</evidence>
<dbReference type="Gene3D" id="3.40.50.12370">
    <property type="match status" value="1"/>
</dbReference>
<dbReference type="Pfam" id="PF00582">
    <property type="entry name" value="Usp"/>
    <property type="match status" value="1"/>
</dbReference>